<dbReference type="EMBL" id="KB301566">
    <property type="protein sequence ID" value="ELU05374.1"/>
    <property type="molecule type" value="Genomic_DNA"/>
</dbReference>
<feature type="compositionally biased region" description="Basic and acidic residues" evidence="1">
    <location>
        <begin position="115"/>
        <end position="126"/>
    </location>
</feature>
<name>R7UFR3_CAPTE</name>
<sequence>MSNASINPTIPLPHCRIPNEKEKTGNQSLEGVRALSAQRGFKGGLPVRETLMSLASQMTRVILKTRPKSRHETDYPEEGMESQKWNIGKKNLQKKKVGMIATPEAVGRRWKRRERGRERERESQIETRDIDAVGQIKGRREDCEVVDQSWFHARARSIKDRINRQVRRLIKVITRRPSERCACPYLQSMHKH</sequence>
<gene>
    <name evidence="2" type="ORF">CAPTEDRAFT_189925</name>
</gene>
<feature type="region of interest" description="Disordered" evidence="1">
    <location>
        <begin position="106"/>
        <end position="126"/>
    </location>
</feature>
<dbReference type="HOGENOM" id="CLU_1416395_0_0_1"/>
<accession>R7UFR3</accession>
<reference evidence="3" key="3">
    <citation type="submission" date="2015-06" db="UniProtKB">
        <authorList>
            <consortium name="EnsemblMetazoa"/>
        </authorList>
    </citation>
    <scope>IDENTIFICATION</scope>
</reference>
<protein>
    <submittedName>
        <fullName evidence="2 3">Uncharacterized protein</fullName>
    </submittedName>
</protein>
<dbReference type="Proteomes" id="UP000014760">
    <property type="component" value="Unassembled WGS sequence"/>
</dbReference>
<evidence type="ECO:0000313" key="3">
    <source>
        <dbReference type="EnsemblMetazoa" id="CapteP189925"/>
    </source>
</evidence>
<dbReference type="AlphaFoldDB" id="R7UFR3"/>
<evidence type="ECO:0000313" key="2">
    <source>
        <dbReference type="EMBL" id="ELU05374.1"/>
    </source>
</evidence>
<evidence type="ECO:0000313" key="4">
    <source>
        <dbReference type="Proteomes" id="UP000014760"/>
    </source>
</evidence>
<proteinExistence type="predicted"/>
<reference evidence="2 4" key="2">
    <citation type="journal article" date="2013" name="Nature">
        <title>Insights into bilaterian evolution from three spiralian genomes.</title>
        <authorList>
            <person name="Simakov O."/>
            <person name="Marletaz F."/>
            <person name="Cho S.J."/>
            <person name="Edsinger-Gonzales E."/>
            <person name="Havlak P."/>
            <person name="Hellsten U."/>
            <person name="Kuo D.H."/>
            <person name="Larsson T."/>
            <person name="Lv J."/>
            <person name="Arendt D."/>
            <person name="Savage R."/>
            <person name="Osoegawa K."/>
            <person name="de Jong P."/>
            <person name="Grimwood J."/>
            <person name="Chapman J.A."/>
            <person name="Shapiro H."/>
            <person name="Aerts A."/>
            <person name="Otillar R.P."/>
            <person name="Terry A.Y."/>
            <person name="Boore J.L."/>
            <person name="Grigoriev I.V."/>
            <person name="Lindberg D.R."/>
            <person name="Seaver E.C."/>
            <person name="Weisblat D.A."/>
            <person name="Putnam N.H."/>
            <person name="Rokhsar D.S."/>
        </authorList>
    </citation>
    <scope>NUCLEOTIDE SEQUENCE</scope>
    <source>
        <strain evidence="2 4">I ESC-2004</strain>
    </source>
</reference>
<evidence type="ECO:0000256" key="1">
    <source>
        <dbReference type="SAM" id="MobiDB-lite"/>
    </source>
</evidence>
<keyword evidence="4" id="KW-1185">Reference proteome</keyword>
<dbReference type="EnsemblMetazoa" id="CapteT189925">
    <property type="protein sequence ID" value="CapteP189925"/>
    <property type="gene ID" value="CapteG189925"/>
</dbReference>
<dbReference type="EMBL" id="AMQN01007853">
    <property type="status" value="NOT_ANNOTATED_CDS"/>
    <property type="molecule type" value="Genomic_DNA"/>
</dbReference>
<organism evidence="2">
    <name type="scientific">Capitella teleta</name>
    <name type="common">Polychaete worm</name>
    <dbReference type="NCBI Taxonomy" id="283909"/>
    <lineage>
        <taxon>Eukaryota</taxon>
        <taxon>Metazoa</taxon>
        <taxon>Spiralia</taxon>
        <taxon>Lophotrochozoa</taxon>
        <taxon>Annelida</taxon>
        <taxon>Polychaeta</taxon>
        <taxon>Sedentaria</taxon>
        <taxon>Scolecida</taxon>
        <taxon>Capitellidae</taxon>
        <taxon>Capitella</taxon>
    </lineage>
</organism>
<reference evidence="4" key="1">
    <citation type="submission" date="2012-12" db="EMBL/GenBank/DDBJ databases">
        <authorList>
            <person name="Hellsten U."/>
            <person name="Grimwood J."/>
            <person name="Chapman J.A."/>
            <person name="Shapiro H."/>
            <person name="Aerts A."/>
            <person name="Otillar R.P."/>
            <person name="Terry A.Y."/>
            <person name="Boore J.L."/>
            <person name="Simakov O."/>
            <person name="Marletaz F."/>
            <person name="Cho S.-J."/>
            <person name="Edsinger-Gonzales E."/>
            <person name="Havlak P."/>
            <person name="Kuo D.-H."/>
            <person name="Larsson T."/>
            <person name="Lv J."/>
            <person name="Arendt D."/>
            <person name="Savage R."/>
            <person name="Osoegawa K."/>
            <person name="de Jong P."/>
            <person name="Lindberg D.R."/>
            <person name="Seaver E.C."/>
            <person name="Weisblat D.A."/>
            <person name="Putnam N.H."/>
            <person name="Grigoriev I.V."/>
            <person name="Rokhsar D.S."/>
        </authorList>
    </citation>
    <scope>NUCLEOTIDE SEQUENCE</scope>
    <source>
        <strain evidence="4">I ESC-2004</strain>
    </source>
</reference>